<dbReference type="GO" id="GO:0015074">
    <property type="term" value="P:DNA integration"/>
    <property type="evidence" value="ECO:0007669"/>
    <property type="project" value="UniProtKB-KW"/>
</dbReference>
<dbReference type="Gene3D" id="1.10.443.10">
    <property type="entry name" value="Intergrase catalytic core"/>
    <property type="match status" value="1"/>
</dbReference>
<dbReference type="InterPro" id="IPR053876">
    <property type="entry name" value="Phage_int_M"/>
</dbReference>
<reference evidence="8 9" key="1">
    <citation type="submission" date="2016-10" db="EMBL/GenBank/DDBJ databases">
        <authorList>
            <person name="de Groot N.N."/>
        </authorList>
    </citation>
    <scope>NUCLEOTIDE SEQUENCE [LARGE SCALE GENOMIC DNA]</scope>
    <source>
        <strain evidence="8 9">DSM 22489</strain>
    </source>
</reference>
<evidence type="ECO:0000256" key="3">
    <source>
        <dbReference type="ARBA" id="ARBA00023125"/>
    </source>
</evidence>
<dbReference type="InterPro" id="IPR010998">
    <property type="entry name" value="Integrase_recombinase_N"/>
</dbReference>
<gene>
    <name evidence="8" type="ORF">SAMN05421819_3525</name>
</gene>
<dbReference type="PANTHER" id="PTHR30629">
    <property type="entry name" value="PROPHAGE INTEGRASE"/>
    <property type="match status" value="1"/>
</dbReference>
<dbReference type="InterPro" id="IPR044068">
    <property type="entry name" value="CB"/>
</dbReference>
<evidence type="ECO:0000256" key="4">
    <source>
        <dbReference type="ARBA" id="ARBA00023172"/>
    </source>
</evidence>
<dbReference type="Pfam" id="PF22022">
    <property type="entry name" value="Phage_int_M"/>
    <property type="match status" value="1"/>
</dbReference>
<dbReference type="SUPFAM" id="SSF56349">
    <property type="entry name" value="DNA breaking-rejoining enzymes"/>
    <property type="match status" value="1"/>
</dbReference>
<dbReference type="InterPro" id="IPR002104">
    <property type="entry name" value="Integrase_catalytic"/>
</dbReference>
<protein>
    <submittedName>
        <fullName evidence="8">Integrase</fullName>
    </submittedName>
</protein>
<dbReference type="InterPro" id="IPR050808">
    <property type="entry name" value="Phage_Integrase"/>
</dbReference>
<keyword evidence="4" id="KW-0233">DNA recombination</keyword>
<proteinExistence type="inferred from homology"/>
<dbReference type="InterPro" id="IPR011010">
    <property type="entry name" value="DNA_brk_join_enz"/>
</dbReference>
<evidence type="ECO:0000313" key="8">
    <source>
        <dbReference type="EMBL" id="SEG55800.1"/>
    </source>
</evidence>
<evidence type="ECO:0000259" key="6">
    <source>
        <dbReference type="PROSITE" id="PS51898"/>
    </source>
</evidence>
<feature type="domain" description="Core-binding (CB)" evidence="7">
    <location>
        <begin position="98"/>
        <end position="178"/>
    </location>
</feature>
<dbReference type="Gene3D" id="1.10.150.130">
    <property type="match status" value="1"/>
</dbReference>
<keyword evidence="9" id="KW-1185">Reference proteome</keyword>
<dbReference type="GO" id="GO:0006310">
    <property type="term" value="P:DNA recombination"/>
    <property type="evidence" value="ECO:0007669"/>
    <property type="project" value="UniProtKB-KW"/>
</dbReference>
<dbReference type="PANTHER" id="PTHR30629:SF2">
    <property type="entry name" value="PROPHAGE INTEGRASE INTS-RELATED"/>
    <property type="match status" value="1"/>
</dbReference>
<dbReference type="CDD" id="cd00801">
    <property type="entry name" value="INT_P4_C"/>
    <property type="match status" value="1"/>
</dbReference>
<dbReference type="AlphaFoldDB" id="A0A1H6B5A1"/>
<dbReference type="Pfam" id="PF00589">
    <property type="entry name" value="Phage_integrase"/>
    <property type="match status" value="1"/>
</dbReference>
<comment type="similarity">
    <text evidence="1">Belongs to the 'phage' integrase family.</text>
</comment>
<keyword evidence="2" id="KW-0229">DNA integration</keyword>
<dbReference type="InterPro" id="IPR013762">
    <property type="entry name" value="Integrase-like_cat_sf"/>
</dbReference>
<dbReference type="GO" id="GO:0003677">
    <property type="term" value="F:DNA binding"/>
    <property type="evidence" value="ECO:0007669"/>
    <property type="project" value="UniProtKB-UniRule"/>
</dbReference>
<feature type="domain" description="Tyr recombinase" evidence="6">
    <location>
        <begin position="202"/>
        <end position="383"/>
    </location>
</feature>
<evidence type="ECO:0000259" key="7">
    <source>
        <dbReference type="PROSITE" id="PS51900"/>
    </source>
</evidence>
<accession>A0A1H6B5A1</accession>
<evidence type="ECO:0000256" key="5">
    <source>
        <dbReference type="PROSITE-ProRule" id="PRU01248"/>
    </source>
</evidence>
<sequence>MPLTDMELRGLKPGTKTRKVFDGQGLYLQIEPGGAKYWRLKYRFAGVEKRLALGVYPEIGLKRVRELRDDARRLLAEGRDPGVERRVQRAMAAAQLENNFEAIAREWFAMREKIWAHSHSDRVLRRLERDVYPVIGKRPIGELTAPEVLALLRRVERRTVETAHRIMRDVDQIFRYAISTGRCTRNIVPDLRGALQPYSNDHFAATLDPKRLGSILAAMDRYTGTQVVCSALRLAPLVFVRPGELRMALWKDIDLDAAEWRYHVPKTGTDHIVPLSRQVVAILRDLHDVTGQGQRVFPGARSPSRPMSNIAVLVAMRSLQIGKQEMTGHGFRAVARTLLDEVLGFRPDIIEHQLAHAVKDPNGRAYNRTSHLPERRRMMQAWADYLEGLKASEVAG</sequence>
<dbReference type="Pfam" id="PF13356">
    <property type="entry name" value="Arm-DNA-bind_3"/>
    <property type="match status" value="1"/>
</dbReference>
<organism evidence="8 9">
    <name type="scientific">Bryocella elongata</name>
    <dbReference type="NCBI Taxonomy" id="863522"/>
    <lineage>
        <taxon>Bacteria</taxon>
        <taxon>Pseudomonadati</taxon>
        <taxon>Acidobacteriota</taxon>
        <taxon>Terriglobia</taxon>
        <taxon>Terriglobales</taxon>
        <taxon>Acidobacteriaceae</taxon>
        <taxon>Bryocella</taxon>
    </lineage>
</organism>
<evidence type="ECO:0000256" key="1">
    <source>
        <dbReference type="ARBA" id="ARBA00008857"/>
    </source>
</evidence>
<keyword evidence="3 5" id="KW-0238">DNA-binding</keyword>
<dbReference type="PROSITE" id="PS51898">
    <property type="entry name" value="TYR_RECOMBINASE"/>
    <property type="match status" value="1"/>
</dbReference>
<dbReference type="InterPro" id="IPR025166">
    <property type="entry name" value="Integrase_DNA_bind_dom"/>
</dbReference>
<dbReference type="OrthoDB" id="9795573at2"/>
<dbReference type="Gene3D" id="3.30.160.390">
    <property type="entry name" value="Integrase, DNA-binding domain"/>
    <property type="match status" value="1"/>
</dbReference>
<dbReference type="RefSeq" id="WP_103934373.1">
    <property type="nucleotide sequence ID" value="NZ_FNVA01000006.1"/>
</dbReference>
<name>A0A1H6B5A1_9BACT</name>
<dbReference type="PROSITE" id="PS51900">
    <property type="entry name" value="CB"/>
    <property type="match status" value="1"/>
</dbReference>
<dbReference type="Proteomes" id="UP000236728">
    <property type="component" value="Unassembled WGS sequence"/>
</dbReference>
<dbReference type="InterPro" id="IPR038488">
    <property type="entry name" value="Integrase_DNA-bd_sf"/>
</dbReference>
<dbReference type="EMBL" id="FNVA01000006">
    <property type="protein sequence ID" value="SEG55800.1"/>
    <property type="molecule type" value="Genomic_DNA"/>
</dbReference>
<evidence type="ECO:0000313" key="9">
    <source>
        <dbReference type="Proteomes" id="UP000236728"/>
    </source>
</evidence>
<evidence type="ECO:0000256" key="2">
    <source>
        <dbReference type="ARBA" id="ARBA00022908"/>
    </source>
</evidence>